<dbReference type="Proteomes" id="UP001145072">
    <property type="component" value="Unassembled WGS sequence"/>
</dbReference>
<accession>A0A9X4AIA7</accession>
<organism evidence="1 2">
    <name type="scientific">Aquibacillus koreensis</name>
    <dbReference type="NCBI Taxonomy" id="279446"/>
    <lineage>
        <taxon>Bacteria</taxon>
        <taxon>Bacillati</taxon>
        <taxon>Bacillota</taxon>
        <taxon>Bacilli</taxon>
        <taxon>Bacillales</taxon>
        <taxon>Bacillaceae</taxon>
        <taxon>Aquibacillus</taxon>
    </lineage>
</organism>
<dbReference type="AlphaFoldDB" id="A0A9X4AIA7"/>
<evidence type="ECO:0000313" key="1">
    <source>
        <dbReference type="EMBL" id="MDC3420952.1"/>
    </source>
</evidence>
<comment type="caution">
    <text evidence="1">The sequence shown here is derived from an EMBL/GenBank/DDBJ whole genome shotgun (WGS) entry which is preliminary data.</text>
</comment>
<dbReference type="EMBL" id="JAMQJZ010000008">
    <property type="protein sequence ID" value="MDC3420952.1"/>
    <property type="molecule type" value="Genomic_DNA"/>
</dbReference>
<dbReference type="RefSeq" id="WP_259871594.1">
    <property type="nucleotide sequence ID" value="NZ_JAMQJZ010000008.1"/>
</dbReference>
<keyword evidence="2" id="KW-1185">Reference proteome</keyword>
<reference evidence="1" key="1">
    <citation type="submission" date="2022-06" db="EMBL/GenBank/DDBJ databases">
        <title>Aquibacillus sp. a new bacterium isolated from soil saline samples.</title>
        <authorList>
            <person name="Galisteo C."/>
            <person name="De La Haba R."/>
            <person name="Sanchez-Porro C."/>
            <person name="Ventosa A."/>
        </authorList>
    </citation>
    <scope>NUCLEOTIDE SEQUENCE</scope>
    <source>
        <strain evidence="1">JCM 12387</strain>
    </source>
</reference>
<gene>
    <name evidence="1" type="ORF">NC661_11285</name>
</gene>
<name>A0A9X4AIA7_9BACI</name>
<evidence type="ECO:0000313" key="2">
    <source>
        <dbReference type="Proteomes" id="UP001145072"/>
    </source>
</evidence>
<sequence>MEIKETRYCENCDQETTQFVSEDAMEITYHCTRCNQEEEVVKTFF</sequence>
<proteinExistence type="predicted"/>
<protein>
    <submittedName>
        <fullName evidence="1">Uncharacterized protein</fullName>
    </submittedName>
</protein>